<dbReference type="EC" id="3.5.4.34" evidence="8"/>
<evidence type="ECO:0000256" key="12">
    <source>
        <dbReference type="SAM" id="MobiDB-lite"/>
    </source>
</evidence>
<feature type="region of interest" description="Disordered" evidence="12">
    <location>
        <begin position="218"/>
        <end position="257"/>
    </location>
</feature>
<accession>A0A4D9E9G4</accession>
<dbReference type="GO" id="GO:0003723">
    <property type="term" value="F:RNA binding"/>
    <property type="evidence" value="ECO:0007669"/>
    <property type="project" value="InterPro"/>
</dbReference>
<feature type="domain" description="A to I editase" evidence="13">
    <location>
        <begin position="125"/>
        <end position="569"/>
    </location>
</feature>
<keyword evidence="1" id="KW-0819">tRNA processing</keyword>
<dbReference type="GO" id="GO:0043829">
    <property type="term" value="F:tRNA-specific adenosine-37 deaminase activity"/>
    <property type="evidence" value="ECO:0007669"/>
    <property type="project" value="UniProtKB-EC"/>
</dbReference>
<evidence type="ECO:0000256" key="4">
    <source>
        <dbReference type="ARBA" id="ARBA00022833"/>
    </source>
</evidence>
<dbReference type="InterPro" id="IPR002466">
    <property type="entry name" value="A_deamin"/>
</dbReference>
<comment type="caution">
    <text evidence="14">The sequence shown here is derived from an EMBL/GenBank/DDBJ whole genome shotgun (WGS) entry which is preliminary data.</text>
</comment>
<keyword evidence="4" id="KW-0862">Zinc</keyword>
<dbReference type="PANTHER" id="PTHR46516:SF1">
    <property type="entry name" value="TRNA-SPECIFIC ADENOSINE DEAMINASE 1"/>
    <property type="match status" value="1"/>
</dbReference>
<dbReference type="Proteomes" id="UP000297703">
    <property type="component" value="Unassembled WGS sequence"/>
</dbReference>
<evidence type="ECO:0000313" key="15">
    <source>
        <dbReference type="Proteomes" id="UP000297703"/>
    </source>
</evidence>
<keyword evidence="2" id="KW-0479">Metal-binding</keyword>
<keyword evidence="15" id="KW-1185">Reference proteome</keyword>
<evidence type="ECO:0000256" key="10">
    <source>
        <dbReference type="ARBA" id="ARBA00041760"/>
    </source>
</evidence>
<sequence length="570" mass="62866">MDFCACALLHTRSPGRAGWAQGAAAERNRLRGRGRSSPWGPGSASGAAGSSAGLEADVAAVAMWSADEVAGLCYTHYSTKLPKQGKPDPNREWTLLAAVVKVESASEREACLNVGNLQVTKEVVAMGTGTKCIGHTRMRKTGDILNDSHAEVIAKRSFQRYLVHQLWLAVSHQQGSIFSPGTEIGKWKLKPHITFIFFCSHTPCGDASIIPMTKPEDQPCELVSRKDPTRHSAGCSGNHDPVSPENKRKTEETASDHVTKRMKTVISDSTCEVTERIAAQYVPGNQQNIQDTDTSCSEFITDGQREILTCAKETGLIGAKVMDVYRTGAKCVLGERDDARRPGVEYHHVGLLRVKPGRGDRTCSMSCSDKLARWNVLGCQGALLMHFLQHPVYLSAVVVGKCPYSQEVMRRAVIERCQHISFLPDGFHVQEVKMLQSNLQFKHSRRAVQPAPADGKAKLVPCGAAISWSAVPEQPLDVTSNGFKQGTTKKGIGSRQTRSRICKVELFHVFQRLMAGISQENLPESLREKKLETYWEYKEAAANYQEAWKVLRSQALGAWVKNTKDYLQFT</sequence>
<comment type="function">
    <text evidence="6">Specifically deaminates adenosine-37 to inosine in tRNA-Ala.</text>
</comment>
<evidence type="ECO:0000256" key="3">
    <source>
        <dbReference type="ARBA" id="ARBA00022801"/>
    </source>
</evidence>
<protein>
    <recommendedName>
        <fullName evidence="9">tRNA-specific adenosine deaminase 1</fullName>
        <ecNumber evidence="8">3.5.4.34</ecNumber>
    </recommendedName>
    <alternativeName>
        <fullName evidence="10">tRNA-specific adenosine-37 deaminase</fullName>
    </alternativeName>
</protein>
<dbReference type="PROSITE" id="PS50141">
    <property type="entry name" value="A_DEAMIN_EDITASE"/>
    <property type="match status" value="1"/>
</dbReference>
<dbReference type="SMART" id="SM00552">
    <property type="entry name" value="ADEAMc"/>
    <property type="match status" value="1"/>
</dbReference>
<dbReference type="Pfam" id="PF02137">
    <property type="entry name" value="A_deamin"/>
    <property type="match status" value="1"/>
</dbReference>
<dbReference type="OrthoDB" id="10268011at2759"/>
<proteinExistence type="inferred from homology"/>
<name>A0A4D9E9G4_9SAUR</name>
<evidence type="ECO:0000256" key="1">
    <source>
        <dbReference type="ARBA" id="ARBA00022694"/>
    </source>
</evidence>
<gene>
    <name evidence="14" type="ORF">DR999_PMT13718</name>
</gene>
<comment type="similarity">
    <text evidence="7">Belongs to the ADAT1 family.</text>
</comment>
<evidence type="ECO:0000256" key="11">
    <source>
        <dbReference type="ARBA" id="ARBA00047635"/>
    </source>
</evidence>
<feature type="compositionally biased region" description="Basic and acidic residues" evidence="12">
    <location>
        <begin position="245"/>
        <end position="257"/>
    </location>
</feature>
<dbReference type="GO" id="GO:0008033">
    <property type="term" value="P:tRNA processing"/>
    <property type="evidence" value="ECO:0007669"/>
    <property type="project" value="UniProtKB-KW"/>
</dbReference>
<comment type="catalytic activity">
    <reaction evidence="11">
        <text>adenosine(37) in tRNA(Ala) + H2O + H(+) = inosine(37) in tRNA(Ala) + NH4(+)</text>
        <dbReference type="Rhea" id="RHEA:50968"/>
        <dbReference type="Rhea" id="RHEA-COMP:12855"/>
        <dbReference type="Rhea" id="RHEA-COMP:12856"/>
        <dbReference type="ChEBI" id="CHEBI:15377"/>
        <dbReference type="ChEBI" id="CHEBI:15378"/>
        <dbReference type="ChEBI" id="CHEBI:28938"/>
        <dbReference type="ChEBI" id="CHEBI:74411"/>
        <dbReference type="ChEBI" id="CHEBI:82852"/>
        <dbReference type="EC" id="3.5.4.34"/>
    </reaction>
</comment>
<dbReference type="STRING" id="55544.A0A4D9E9G4"/>
<evidence type="ECO:0000256" key="8">
    <source>
        <dbReference type="ARBA" id="ARBA00038940"/>
    </source>
</evidence>
<keyword evidence="3" id="KW-0378">Hydrolase</keyword>
<feature type="region of interest" description="Disordered" evidence="12">
    <location>
        <begin position="18"/>
        <end position="49"/>
    </location>
</feature>
<evidence type="ECO:0000256" key="6">
    <source>
        <dbReference type="ARBA" id="ARBA00037784"/>
    </source>
</evidence>
<evidence type="ECO:0000256" key="2">
    <source>
        <dbReference type="ARBA" id="ARBA00022723"/>
    </source>
</evidence>
<reference evidence="14 15" key="1">
    <citation type="submission" date="2019-04" db="EMBL/GenBank/DDBJ databases">
        <title>Draft genome of the big-headed turtle Platysternon megacephalum.</title>
        <authorList>
            <person name="Gong S."/>
        </authorList>
    </citation>
    <scope>NUCLEOTIDE SEQUENCE [LARGE SCALE GENOMIC DNA]</scope>
    <source>
        <strain evidence="14">DO16091913</strain>
        <tissue evidence="14">Muscle</tissue>
    </source>
</reference>
<evidence type="ECO:0000256" key="5">
    <source>
        <dbReference type="ARBA" id="ARBA00037026"/>
    </source>
</evidence>
<evidence type="ECO:0000256" key="9">
    <source>
        <dbReference type="ARBA" id="ARBA00040502"/>
    </source>
</evidence>
<dbReference type="GO" id="GO:0046872">
    <property type="term" value="F:metal ion binding"/>
    <property type="evidence" value="ECO:0007669"/>
    <property type="project" value="UniProtKB-KW"/>
</dbReference>
<feature type="compositionally biased region" description="Low complexity" evidence="12">
    <location>
        <begin position="35"/>
        <end position="49"/>
    </location>
</feature>
<dbReference type="PANTHER" id="PTHR46516">
    <property type="entry name" value="TRNA-SPECIFIC ADENOSINE DEAMINASE 1"/>
    <property type="match status" value="1"/>
</dbReference>
<evidence type="ECO:0000256" key="7">
    <source>
        <dbReference type="ARBA" id="ARBA00038326"/>
    </source>
</evidence>
<dbReference type="AlphaFoldDB" id="A0A4D9E9G4"/>
<evidence type="ECO:0000259" key="13">
    <source>
        <dbReference type="PROSITE" id="PS50141"/>
    </source>
</evidence>
<reference evidence="14 15" key="2">
    <citation type="submission" date="2019-04" db="EMBL/GenBank/DDBJ databases">
        <title>The genome sequence of big-headed turtle.</title>
        <authorList>
            <person name="Gong S."/>
        </authorList>
    </citation>
    <scope>NUCLEOTIDE SEQUENCE [LARGE SCALE GENOMIC DNA]</scope>
    <source>
        <strain evidence="14">DO16091913</strain>
        <tissue evidence="14">Muscle</tissue>
    </source>
</reference>
<dbReference type="EMBL" id="QXTE01000151">
    <property type="protein sequence ID" value="TFK03893.1"/>
    <property type="molecule type" value="Genomic_DNA"/>
</dbReference>
<evidence type="ECO:0000313" key="14">
    <source>
        <dbReference type="EMBL" id="TFK03893.1"/>
    </source>
</evidence>
<organism evidence="14 15">
    <name type="scientific">Platysternon megacephalum</name>
    <name type="common">big-headed turtle</name>
    <dbReference type="NCBI Taxonomy" id="55544"/>
    <lineage>
        <taxon>Eukaryota</taxon>
        <taxon>Metazoa</taxon>
        <taxon>Chordata</taxon>
        <taxon>Craniata</taxon>
        <taxon>Vertebrata</taxon>
        <taxon>Euteleostomi</taxon>
        <taxon>Archelosauria</taxon>
        <taxon>Testudinata</taxon>
        <taxon>Testudines</taxon>
        <taxon>Cryptodira</taxon>
        <taxon>Durocryptodira</taxon>
        <taxon>Testudinoidea</taxon>
        <taxon>Platysternidae</taxon>
        <taxon>Platysternon</taxon>
    </lineage>
</organism>
<comment type="cofactor">
    <cofactor evidence="5">
        <name>1D-myo-inositol hexakisphosphate</name>
        <dbReference type="ChEBI" id="CHEBI:58130"/>
    </cofactor>
</comment>